<gene>
    <name evidence="2" type="ORF">PF010_g4396</name>
</gene>
<evidence type="ECO:0000313" key="2">
    <source>
        <dbReference type="EMBL" id="KAE9128743.1"/>
    </source>
</evidence>
<evidence type="ECO:0000256" key="1">
    <source>
        <dbReference type="SAM" id="Phobius"/>
    </source>
</evidence>
<dbReference type="Proteomes" id="UP000488956">
    <property type="component" value="Unassembled WGS sequence"/>
</dbReference>
<keyword evidence="1" id="KW-0472">Membrane</keyword>
<evidence type="ECO:0000313" key="3">
    <source>
        <dbReference type="Proteomes" id="UP000488956"/>
    </source>
</evidence>
<dbReference type="AlphaFoldDB" id="A0A6G0LS10"/>
<comment type="caution">
    <text evidence="2">The sequence shown here is derived from an EMBL/GenBank/DDBJ whole genome shotgun (WGS) entry which is preliminary data.</text>
</comment>
<protein>
    <submittedName>
        <fullName evidence="2">Uncharacterized protein</fullName>
    </submittedName>
</protein>
<sequence length="150" mass="16560">MGSAGVGKSCFIMLVSLYLAFVEKKKVFVVRRLRGFSEASAVVYLDGGNASCIRKANLTAAKIASLPDRKEFQDALVLVDGYSRKEVDRQFGLLPFQVLASSTEDEINFDGSACEVVLPGWQYSDLLQYAELKPEEWKKLTGFGHETGKP</sequence>
<accession>A0A6G0LS10</accession>
<feature type="transmembrane region" description="Helical" evidence="1">
    <location>
        <begin position="6"/>
        <end position="22"/>
    </location>
</feature>
<name>A0A6G0LS10_9STRA</name>
<keyword evidence="1" id="KW-0812">Transmembrane</keyword>
<dbReference type="EMBL" id="QXFX01000152">
    <property type="protein sequence ID" value="KAE9128743.1"/>
    <property type="molecule type" value="Genomic_DNA"/>
</dbReference>
<reference evidence="2 3" key="1">
    <citation type="submission" date="2018-09" db="EMBL/GenBank/DDBJ databases">
        <title>Genomic investigation of the strawberry pathogen Phytophthora fragariae indicates pathogenicity is determined by transcriptional variation in three key races.</title>
        <authorList>
            <person name="Adams T.M."/>
            <person name="Armitage A.D."/>
            <person name="Sobczyk M.K."/>
            <person name="Bates H.J."/>
            <person name="Dunwell J.M."/>
            <person name="Nellist C.F."/>
            <person name="Harrison R.J."/>
        </authorList>
    </citation>
    <scope>NUCLEOTIDE SEQUENCE [LARGE SCALE GENOMIC DNA]</scope>
    <source>
        <strain evidence="2 3">ONT-3</strain>
    </source>
</reference>
<proteinExistence type="predicted"/>
<organism evidence="2 3">
    <name type="scientific">Phytophthora fragariae</name>
    <dbReference type="NCBI Taxonomy" id="53985"/>
    <lineage>
        <taxon>Eukaryota</taxon>
        <taxon>Sar</taxon>
        <taxon>Stramenopiles</taxon>
        <taxon>Oomycota</taxon>
        <taxon>Peronosporomycetes</taxon>
        <taxon>Peronosporales</taxon>
        <taxon>Peronosporaceae</taxon>
        <taxon>Phytophthora</taxon>
    </lineage>
</organism>
<keyword evidence="1" id="KW-1133">Transmembrane helix</keyword>